<accession>A0A6J8A7Q2</accession>
<reference evidence="2 3" key="1">
    <citation type="submission" date="2020-06" db="EMBL/GenBank/DDBJ databases">
        <authorList>
            <person name="Li R."/>
            <person name="Bekaert M."/>
        </authorList>
    </citation>
    <scope>NUCLEOTIDE SEQUENCE [LARGE SCALE GENOMIC DNA]</scope>
    <source>
        <strain evidence="3">wild</strain>
    </source>
</reference>
<dbReference type="Gene3D" id="3.40.50.300">
    <property type="entry name" value="P-loop containing nucleotide triphosphate hydrolases"/>
    <property type="match status" value="2"/>
</dbReference>
<dbReference type="Pfam" id="PF13304">
    <property type="entry name" value="AAA_21"/>
    <property type="match status" value="1"/>
</dbReference>
<dbReference type="InterPro" id="IPR051396">
    <property type="entry name" value="Bact_Antivir_Def_Nuclease"/>
</dbReference>
<protein>
    <recommendedName>
        <fullName evidence="1">ATPase AAA-type core domain-containing protein</fullName>
    </recommendedName>
</protein>
<dbReference type="GO" id="GO:0016887">
    <property type="term" value="F:ATP hydrolysis activity"/>
    <property type="evidence" value="ECO:0007669"/>
    <property type="project" value="InterPro"/>
</dbReference>
<dbReference type="GO" id="GO:0005524">
    <property type="term" value="F:ATP binding"/>
    <property type="evidence" value="ECO:0007669"/>
    <property type="project" value="InterPro"/>
</dbReference>
<gene>
    <name evidence="2" type="ORF">MCOR_4602</name>
</gene>
<dbReference type="EMBL" id="CACVKT020000784">
    <property type="protein sequence ID" value="CAC5363036.1"/>
    <property type="molecule type" value="Genomic_DNA"/>
</dbReference>
<organism evidence="2 3">
    <name type="scientific">Mytilus coruscus</name>
    <name type="common">Sea mussel</name>
    <dbReference type="NCBI Taxonomy" id="42192"/>
    <lineage>
        <taxon>Eukaryota</taxon>
        <taxon>Metazoa</taxon>
        <taxon>Spiralia</taxon>
        <taxon>Lophotrochozoa</taxon>
        <taxon>Mollusca</taxon>
        <taxon>Bivalvia</taxon>
        <taxon>Autobranchia</taxon>
        <taxon>Pteriomorphia</taxon>
        <taxon>Mytilida</taxon>
        <taxon>Mytiloidea</taxon>
        <taxon>Mytilidae</taxon>
        <taxon>Mytilinae</taxon>
        <taxon>Mytilus</taxon>
    </lineage>
</organism>
<dbReference type="PANTHER" id="PTHR43581:SF2">
    <property type="entry name" value="EXCINUCLEASE ATPASE SUBUNIT"/>
    <property type="match status" value="1"/>
</dbReference>
<dbReference type="AlphaFoldDB" id="A0A6J8A7Q2"/>
<dbReference type="PANTHER" id="PTHR43581">
    <property type="entry name" value="ATP/GTP PHOSPHATASE"/>
    <property type="match status" value="1"/>
</dbReference>
<dbReference type="SUPFAM" id="SSF52540">
    <property type="entry name" value="P-loop containing nucleoside triphosphate hydrolases"/>
    <property type="match status" value="1"/>
</dbReference>
<proteinExistence type="predicted"/>
<evidence type="ECO:0000313" key="3">
    <source>
        <dbReference type="Proteomes" id="UP000507470"/>
    </source>
</evidence>
<evidence type="ECO:0000313" key="2">
    <source>
        <dbReference type="EMBL" id="CAC5363036.1"/>
    </source>
</evidence>
<feature type="domain" description="ATPase AAA-type core" evidence="1">
    <location>
        <begin position="261"/>
        <end position="380"/>
    </location>
</feature>
<dbReference type="OrthoDB" id="6160474at2759"/>
<evidence type="ECO:0000259" key="1">
    <source>
        <dbReference type="Pfam" id="PF13304"/>
    </source>
</evidence>
<dbReference type="InterPro" id="IPR003959">
    <property type="entry name" value="ATPase_AAA_core"/>
</dbReference>
<sequence>MIRSIAMHNFVHFHQEQRLVFEEGTHFIIGGNSTGKTAIFELIRRCYSNNINTSTTSVLNEDELAYAVCHFTVPELYPLIHSSEQPKEIVTCTFIKKNTKTDTETDINKVSINERGQIENNGNDCEYYKVICSISTNDSIQTFVKKSLGRYGCTTKYLEERMIDCKQIKTGKSVLDKVKSYGTRDNIYDFFEIIANNFEFIKSTETDTSYEILAMNALYDWLEKGYVGILPMRSIGPLQWTNSELNNHNDRAKNYTNANKSAEILINLLDNDKVNKKVEEKFHQHIVYPYQFSNCNGVISVRNDERPTGLSKSLLKTPEGVLEAKQLTLILAHEELSTITFEEPDRGMHPHMIKKMRDLILRHISGKTVLIISHNPSIIDNWAMSRTFICSKHIFGDEISHTICKVPIEPVLNRFSRIDEMRSLLFSSRILFVEGITDKIILDAIFCLLINGGKDIRHEKQITTEQKHFLLSIDIREMSGKEQGYVKEDFCVKLGKEIFLVFDSDQEVDSKKGNVYIWENGALEGRFIDVIDNGDQASVYACNKLFRKDLENYSTIDKYINRLTKIQKLKEESTITLSRKDRRKNELKQRSLDEQNLNAQVKIEQRLKKNKLFQKAEPEDIVEIARAMINYSCEVEKFIIFLTEKISNANKRKYLDETFSPAEKTLKQSVTRN</sequence>
<keyword evidence="3" id="KW-1185">Reference proteome</keyword>
<dbReference type="InterPro" id="IPR027417">
    <property type="entry name" value="P-loop_NTPase"/>
</dbReference>
<dbReference type="Proteomes" id="UP000507470">
    <property type="component" value="Unassembled WGS sequence"/>
</dbReference>
<name>A0A6J8A7Q2_MYTCO</name>